<dbReference type="RefSeq" id="WP_055433130.1">
    <property type="nucleotide sequence ID" value="NZ_CYHA01000001.1"/>
</dbReference>
<dbReference type="GO" id="GO:0042392">
    <property type="term" value="F:sphingosine-1-phosphate phosphatase activity"/>
    <property type="evidence" value="ECO:0007669"/>
    <property type="project" value="TreeGrafter"/>
</dbReference>
<keyword evidence="1" id="KW-0472">Membrane</keyword>
<protein>
    <submittedName>
        <fullName evidence="3">PAP2 superfamily</fullName>
    </submittedName>
</protein>
<evidence type="ECO:0000256" key="1">
    <source>
        <dbReference type="SAM" id="Phobius"/>
    </source>
</evidence>
<proteinExistence type="predicted"/>
<dbReference type="PANTHER" id="PTHR14969">
    <property type="entry name" value="SPHINGOSINE-1-PHOSPHATE PHOSPHOHYDROLASE"/>
    <property type="match status" value="1"/>
</dbReference>
<organism evidence="3 4">
    <name type="scientific">Gulbenkiania indica</name>
    <dbReference type="NCBI Taxonomy" id="375574"/>
    <lineage>
        <taxon>Bacteria</taxon>
        <taxon>Pseudomonadati</taxon>
        <taxon>Pseudomonadota</taxon>
        <taxon>Betaproteobacteria</taxon>
        <taxon>Neisseriales</taxon>
        <taxon>Chromobacteriaceae</taxon>
        <taxon>Gulbenkiania</taxon>
    </lineage>
</organism>
<feature type="transmembrane region" description="Helical" evidence="1">
    <location>
        <begin position="70"/>
        <end position="92"/>
    </location>
</feature>
<feature type="transmembrane region" description="Helical" evidence="1">
    <location>
        <begin position="41"/>
        <end position="63"/>
    </location>
</feature>
<keyword evidence="4" id="KW-1185">Reference proteome</keyword>
<name>A0A0K6GS14_9NEIS</name>
<dbReference type="Pfam" id="PF01569">
    <property type="entry name" value="PAP2"/>
    <property type="match status" value="1"/>
</dbReference>
<dbReference type="EMBL" id="CYHA01000001">
    <property type="protein sequence ID" value="CUA81544.1"/>
    <property type="molecule type" value="Genomic_DNA"/>
</dbReference>
<dbReference type="STRING" id="375574.GCA_001418035_00185"/>
<keyword evidence="1" id="KW-1133">Transmembrane helix</keyword>
<feature type="transmembrane region" description="Helical" evidence="1">
    <location>
        <begin position="195"/>
        <end position="218"/>
    </location>
</feature>
<dbReference type="Proteomes" id="UP000243535">
    <property type="component" value="Unassembled WGS sequence"/>
</dbReference>
<accession>A0A0K6GS14</accession>
<dbReference type="PANTHER" id="PTHR14969:SF13">
    <property type="entry name" value="AT30094P"/>
    <property type="match status" value="1"/>
</dbReference>
<dbReference type="CDD" id="cd01610">
    <property type="entry name" value="PAP2_like"/>
    <property type="match status" value="1"/>
</dbReference>
<sequence>MSPRHLALLMLPLALLFTWQPELNTQAFLWAHTVSRGLPAGLWRVLTLFGDWITVVALLFPIAYHHRERLLPLVFGSTGVILLTVLLKALWAEPRPPLVLGPLVQLLDRLPGNASFPSGHAMAVSYLAGWYASAFTLPLWARLGLCLLMMAVAWSRLAIGVHWPVDVCVGLAAGAWIGHWAALQAWPLRFDLWRRLLGLLVLVLVVAGCVHLSWLWQTAHAADFVRFGLILTLGLATGWGVYRTPAMKSPPR</sequence>
<evidence type="ECO:0000313" key="4">
    <source>
        <dbReference type="Proteomes" id="UP000243535"/>
    </source>
</evidence>
<dbReference type="InterPro" id="IPR000326">
    <property type="entry name" value="PAP2/HPO"/>
</dbReference>
<feature type="domain" description="Phosphatidic acid phosphatase type 2/haloperoxidase" evidence="2">
    <location>
        <begin position="70"/>
        <end position="182"/>
    </location>
</feature>
<feature type="transmembrane region" description="Helical" evidence="1">
    <location>
        <begin position="163"/>
        <end position="183"/>
    </location>
</feature>
<dbReference type="Gene3D" id="1.20.144.10">
    <property type="entry name" value="Phosphatidic acid phosphatase type 2/haloperoxidase"/>
    <property type="match status" value="1"/>
</dbReference>
<dbReference type="InterPro" id="IPR036938">
    <property type="entry name" value="PAP2/HPO_sf"/>
</dbReference>
<gene>
    <name evidence="3" type="ORF">Ga0061063_0386</name>
</gene>
<reference evidence="4" key="1">
    <citation type="submission" date="2015-08" db="EMBL/GenBank/DDBJ databases">
        <authorList>
            <person name="Varghese N."/>
        </authorList>
    </citation>
    <scope>NUCLEOTIDE SEQUENCE [LARGE SCALE GENOMIC DNA]</scope>
    <source>
        <strain evidence="4">DSM 17901</strain>
    </source>
</reference>
<evidence type="ECO:0000313" key="3">
    <source>
        <dbReference type="EMBL" id="CUA81544.1"/>
    </source>
</evidence>
<dbReference type="OrthoDB" id="9801622at2"/>
<feature type="transmembrane region" description="Helical" evidence="1">
    <location>
        <begin position="224"/>
        <end position="242"/>
    </location>
</feature>
<dbReference type="AlphaFoldDB" id="A0A0K6GS14"/>
<keyword evidence="1" id="KW-0812">Transmembrane</keyword>
<dbReference type="SMART" id="SM00014">
    <property type="entry name" value="acidPPc"/>
    <property type="match status" value="1"/>
</dbReference>
<dbReference type="SUPFAM" id="SSF48317">
    <property type="entry name" value="Acid phosphatase/Vanadium-dependent haloperoxidase"/>
    <property type="match status" value="1"/>
</dbReference>
<evidence type="ECO:0000259" key="2">
    <source>
        <dbReference type="SMART" id="SM00014"/>
    </source>
</evidence>